<dbReference type="Proteomes" id="UP000011563">
    <property type="component" value="Chromosome"/>
</dbReference>
<evidence type="ECO:0000256" key="3">
    <source>
        <dbReference type="ARBA" id="ARBA00010865"/>
    </source>
</evidence>
<comment type="similarity">
    <text evidence="3">Belongs to the ABC transporter superfamily. Outer membrane lipopolysaccharide export (TC 1.B.42) family.</text>
</comment>
<evidence type="ECO:0000256" key="11">
    <source>
        <dbReference type="ARBA" id="ARBA00022967"/>
    </source>
</evidence>
<evidence type="ECO:0000259" key="15">
    <source>
        <dbReference type="PROSITE" id="PS50893"/>
    </source>
</evidence>
<dbReference type="PROSITE" id="PS00211">
    <property type="entry name" value="ABC_TRANSPORTER_1"/>
    <property type="match status" value="1"/>
</dbReference>
<dbReference type="PROSITE" id="PS50893">
    <property type="entry name" value="ABC_TRANSPORTER_2"/>
    <property type="match status" value="1"/>
</dbReference>
<evidence type="ECO:0000256" key="13">
    <source>
        <dbReference type="ARBA" id="ARBA00024818"/>
    </source>
</evidence>
<keyword evidence="6" id="KW-1003">Cell membrane</keyword>
<dbReference type="InterPro" id="IPR003439">
    <property type="entry name" value="ABC_transporter-like_ATP-bd"/>
</dbReference>
<keyword evidence="8" id="KW-0997">Cell inner membrane</keyword>
<evidence type="ECO:0000256" key="12">
    <source>
        <dbReference type="ARBA" id="ARBA00023136"/>
    </source>
</evidence>
<evidence type="ECO:0000313" key="16">
    <source>
        <dbReference type="EMBL" id="AGF50075.1"/>
    </source>
</evidence>
<dbReference type="Pfam" id="PF00005">
    <property type="entry name" value="ABC_tran"/>
    <property type="match status" value="1"/>
</dbReference>
<evidence type="ECO:0000256" key="1">
    <source>
        <dbReference type="ARBA" id="ARBA00004496"/>
    </source>
</evidence>
<evidence type="ECO:0000256" key="10">
    <source>
        <dbReference type="ARBA" id="ARBA00022840"/>
    </source>
</evidence>
<dbReference type="InterPro" id="IPR032823">
    <property type="entry name" value="BCA_ABC_TP_C"/>
</dbReference>
<sequence>MLTNIIENCKNDHSILKANNLKKSYNGRNVIKDISLYLKNGEVVGLLGPNGAGKTTSFYMVLGIIPTDSGSIEINEEDITNLPIHKRSSLGISYLPQDASIFRGLTVENNIKAILELQKKNGKRISKLEIEIYTNELLDKLHISYIRHSMAISLSGGERRRVEIARALATKPKFILLDEPFAGVDPISILEIQKIIFFLKSCNIGVLITDHNVRETLEICDRAYIINEGTVIASGDPNKIITNKIVRKAYLGDEFKM</sequence>
<dbReference type="PANTHER" id="PTHR45772">
    <property type="entry name" value="CONSERVED COMPONENT OF ABC TRANSPORTER FOR NATURAL AMINO ACIDS-RELATED"/>
    <property type="match status" value="1"/>
</dbReference>
<dbReference type="InterPro" id="IPR030921">
    <property type="entry name" value="LPS_export_LptB"/>
</dbReference>
<keyword evidence="7" id="KW-0963">Cytoplasm</keyword>
<evidence type="ECO:0000256" key="14">
    <source>
        <dbReference type="ARBA" id="ARBA00026081"/>
    </source>
</evidence>
<dbReference type="InterPro" id="IPR051120">
    <property type="entry name" value="ABC_AA/LPS_Transport"/>
</dbReference>
<evidence type="ECO:0000256" key="4">
    <source>
        <dbReference type="ARBA" id="ARBA00017803"/>
    </source>
</evidence>
<dbReference type="RefSeq" id="WP_015390095.1">
    <property type="nucleotide sequence ID" value="NC_020285.1"/>
</dbReference>
<reference evidence="16 17" key="1">
    <citation type="journal article" date="2013" name="Genome Biol. Evol.">
        <title>Genome evolution and phylogenomic analysis of candidatus kinetoplastibacterium, the betaproteobacterial endosymbionts of strigomonas and angomonas.</title>
        <authorList>
            <person name="Alves J.M."/>
            <person name="Serrano M.G."/>
            <person name="Maia da Silva F."/>
            <person name="Voegtly L.J."/>
            <person name="Matveyev A.V."/>
            <person name="Teixeira M.M."/>
            <person name="Camargo E.P."/>
            <person name="Buck G.A."/>
        </authorList>
    </citation>
    <scope>NUCLEOTIDE SEQUENCE [LARGE SCALE GENOMIC DNA]</scope>
    <source>
        <strain evidence="16 17">TCC012E</strain>
    </source>
</reference>
<keyword evidence="17" id="KW-1185">Reference proteome</keyword>
<dbReference type="AlphaFoldDB" id="M1MEC0"/>
<dbReference type="InterPro" id="IPR017871">
    <property type="entry name" value="ABC_transporter-like_CS"/>
</dbReference>
<dbReference type="Gene3D" id="3.40.50.300">
    <property type="entry name" value="P-loop containing nucleotide triphosphate hydrolases"/>
    <property type="match status" value="1"/>
</dbReference>
<dbReference type="NCBIfam" id="TIGR04406">
    <property type="entry name" value="LPS_export_lptB"/>
    <property type="match status" value="1"/>
</dbReference>
<dbReference type="InterPro" id="IPR027417">
    <property type="entry name" value="P-loop_NTPase"/>
</dbReference>
<name>M1MEC0_9PROT</name>
<dbReference type="KEGG" id="kbt:BCUE_0084"/>
<dbReference type="GO" id="GO:0005524">
    <property type="term" value="F:ATP binding"/>
    <property type="evidence" value="ECO:0007669"/>
    <property type="project" value="UniProtKB-KW"/>
</dbReference>
<proteinExistence type="inferred from homology"/>
<protein>
    <recommendedName>
        <fullName evidence="4">Lipopolysaccharide export system ATP-binding protein LptB</fullName>
    </recommendedName>
</protein>
<dbReference type="PANTHER" id="PTHR45772:SF10">
    <property type="entry name" value="LIPOPOLYSACCHARIDE EXPORT SYSTEM ATP-BINDING PROTEIN LPTB"/>
    <property type="match status" value="1"/>
</dbReference>
<evidence type="ECO:0000256" key="2">
    <source>
        <dbReference type="ARBA" id="ARBA00004515"/>
    </source>
</evidence>
<dbReference type="SUPFAM" id="SSF52540">
    <property type="entry name" value="P-loop containing nucleoside triphosphate hydrolases"/>
    <property type="match status" value="1"/>
</dbReference>
<keyword evidence="9" id="KW-0547">Nucleotide-binding</keyword>
<evidence type="ECO:0000256" key="9">
    <source>
        <dbReference type="ARBA" id="ARBA00022741"/>
    </source>
</evidence>
<keyword evidence="10" id="KW-0067">ATP-binding</keyword>
<keyword evidence="12" id="KW-0472">Membrane</keyword>
<comment type="subcellular location">
    <subcellularLocation>
        <location evidence="2">Cell inner membrane</location>
        <topology evidence="2">Peripheral membrane protein</topology>
        <orientation evidence="2">Cytoplasmic side</orientation>
    </subcellularLocation>
    <subcellularLocation>
        <location evidence="1">Cytoplasm</location>
    </subcellularLocation>
</comment>
<evidence type="ECO:0000256" key="5">
    <source>
        <dbReference type="ARBA" id="ARBA00022448"/>
    </source>
</evidence>
<organism evidence="16 17">
    <name type="scientific">Candidatus Kinetoplastidibacterium blastocrithidiae TCC012E</name>
    <dbReference type="NCBI Taxonomy" id="1208922"/>
    <lineage>
        <taxon>Bacteria</taxon>
        <taxon>Pseudomonadati</taxon>
        <taxon>Pseudomonadota</taxon>
        <taxon>Betaproteobacteria</taxon>
        <taxon>Candidatus Kinetoplastidibacterium</taxon>
    </lineage>
</organism>
<accession>M1MEC0</accession>
<evidence type="ECO:0000256" key="8">
    <source>
        <dbReference type="ARBA" id="ARBA00022519"/>
    </source>
</evidence>
<dbReference type="InterPro" id="IPR003593">
    <property type="entry name" value="AAA+_ATPase"/>
</dbReference>
<evidence type="ECO:0000256" key="7">
    <source>
        <dbReference type="ARBA" id="ARBA00022490"/>
    </source>
</evidence>
<dbReference type="HOGENOM" id="CLU_000604_1_2_4"/>
<dbReference type="PATRIC" id="fig|1208922.3.peg.641"/>
<dbReference type="GO" id="GO:0055085">
    <property type="term" value="P:transmembrane transport"/>
    <property type="evidence" value="ECO:0007669"/>
    <property type="project" value="InterPro"/>
</dbReference>
<dbReference type="SMART" id="SM00382">
    <property type="entry name" value="AAA"/>
    <property type="match status" value="1"/>
</dbReference>
<dbReference type="EMBL" id="CP003807">
    <property type="protein sequence ID" value="AGF50075.1"/>
    <property type="molecule type" value="Genomic_DNA"/>
</dbReference>
<keyword evidence="11" id="KW-1278">Translocase</keyword>
<dbReference type="Pfam" id="PF12399">
    <property type="entry name" value="BCA_ABC_TP_C"/>
    <property type="match status" value="1"/>
</dbReference>
<evidence type="ECO:0000313" key="17">
    <source>
        <dbReference type="Proteomes" id="UP000011563"/>
    </source>
</evidence>
<feature type="domain" description="ABC transporter" evidence="15">
    <location>
        <begin position="16"/>
        <end position="253"/>
    </location>
</feature>
<dbReference type="GO" id="GO:0043190">
    <property type="term" value="C:ATP-binding cassette (ABC) transporter complex"/>
    <property type="evidence" value="ECO:0007669"/>
    <property type="project" value="InterPro"/>
</dbReference>
<dbReference type="FunFam" id="3.40.50.300:FF:000151">
    <property type="entry name" value="Lipopolysaccharide ABC transporter ATP-binding protein"/>
    <property type="match status" value="1"/>
</dbReference>
<dbReference type="GO" id="GO:0016887">
    <property type="term" value="F:ATP hydrolysis activity"/>
    <property type="evidence" value="ECO:0007669"/>
    <property type="project" value="InterPro"/>
</dbReference>
<comment type="subunit">
    <text evidence="14">Component of the lipopolysaccharide transport and assembly complex. The LptBFG transporter is composed of two ATP-binding proteins (LptB) and two transmembrane proteins (LptF and LptG).</text>
</comment>
<comment type="function">
    <text evidence="13">Part of the ABC transporter complex LptBFG involved in the translocation of lipopolysaccharide (LPS) from the inner membrane to the outer membrane. Probably responsible for energy coupling to the transport system.</text>
</comment>
<evidence type="ECO:0000256" key="6">
    <source>
        <dbReference type="ARBA" id="ARBA00022475"/>
    </source>
</evidence>
<keyword evidence="5" id="KW-0813">Transport</keyword>
<dbReference type="CDD" id="cd03218">
    <property type="entry name" value="ABC_YhbG"/>
    <property type="match status" value="1"/>
</dbReference>
<gene>
    <name evidence="16" type="ORF">BCUE_0084</name>
</gene>